<dbReference type="OrthoDB" id="2570975at2759"/>
<keyword evidence="3" id="KW-1185">Reference proteome</keyword>
<reference evidence="3" key="1">
    <citation type="journal article" date="2014" name="Proc. Natl. Acad. Sci. U.S.A.">
        <title>Extensive sampling of basidiomycete genomes demonstrates inadequacy of the white-rot/brown-rot paradigm for wood decay fungi.</title>
        <authorList>
            <person name="Riley R."/>
            <person name="Salamov A.A."/>
            <person name="Brown D.W."/>
            <person name="Nagy L.G."/>
            <person name="Floudas D."/>
            <person name="Held B.W."/>
            <person name="Levasseur A."/>
            <person name="Lombard V."/>
            <person name="Morin E."/>
            <person name="Otillar R."/>
            <person name="Lindquist E.A."/>
            <person name="Sun H."/>
            <person name="LaButti K.M."/>
            <person name="Schmutz J."/>
            <person name="Jabbour D."/>
            <person name="Luo H."/>
            <person name="Baker S.E."/>
            <person name="Pisabarro A.G."/>
            <person name="Walton J.D."/>
            <person name="Blanchette R.A."/>
            <person name="Henrissat B."/>
            <person name="Martin F."/>
            <person name="Cullen D."/>
            <person name="Hibbett D.S."/>
            <person name="Grigoriev I.V."/>
        </authorList>
    </citation>
    <scope>NUCLEOTIDE SEQUENCE [LARGE SCALE GENOMIC DNA]</scope>
    <source>
        <strain evidence="3">CBS 339.88</strain>
    </source>
</reference>
<dbReference type="EMBL" id="KL142377">
    <property type="protein sequence ID" value="KDR77260.1"/>
    <property type="molecule type" value="Genomic_DNA"/>
</dbReference>
<dbReference type="AlphaFoldDB" id="A0A067T236"/>
<evidence type="ECO:0000256" key="1">
    <source>
        <dbReference type="SAM" id="MobiDB-lite"/>
    </source>
</evidence>
<sequence>MVLRPNFAKHTANQNENHPPARTLNSKALVSRIQSSLHDTSHRRRSRISGMTRTPKYAVEQAKRRNTNKAKTSLRFNVTTVPTLADVEMADGSSTSSVPRPRAFPISLPKELGRPDFKEINREIIDAVDPTLAETDLDYLRENLEVLGPELIQSLSNVKVNAVKDKLPKELTIVVNDMTTILPTHLLAVFGKQSNNASSSKPRKVTLFPVHSLVLATTCANLPKPPSALPVPVHETGHQEAELPVWSLCLPSPVTYPQLSTYLYTKQINHLMRSMLPCMPPPAFLENPSQLVAFATHLSATFTIQALVKHIFAVHGLWQNVCALGIFDSILWEAMDLMWQTLLTALAIATGNPNMMIPPPAEEVPQSSSLTVNSS</sequence>
<feature type="compositionally biased region" description="Polar residues" evidence="1">
    <location>
        <begin position="11"/>
        <end position="23"/>
    </location>
</feature>
<proteinExistence type="predicted"/>
<feature type="region of interest" description="Disordered" evidence="1">
    <location>
        <begin position="1"/>
        <end position="23"/>
    </location>
</feature>
<dbReference type="HOGENOM" id="CLU_059618_0_0_1"/>
<protein>
    <submittedName>
        <fullName evidence="2">Uncharacterized protein</fullName>
    </submittedName>
</protein>
<dbReference type="Proteomes" id="UP000027222">
    <property type="component" value="Unassembled WGS sequence"/>
</dbReference>
<organism evidence="2 3">
    <name type="scientific">Galerina marginata (strain CBS 339.88)</name>
    <dbReference type="NCBI Taxonomy" id="685588"/>
    <lineage>
        <taxon>Eukaryota</taxon>
        <taxon>Fungi</taxon>
        <taxon>Dikarya</taxon>
        <taxon>Basidiomycota</taxon>
        <taxon>Agaricomycotina</taxon>
        <taxon>Agaricomycetes</taxon>
        <taxon>Agaricomycetidae</taxon>
        <taxon>Agaricales</taxon>
        <taxon>Agaricineae</taxon>
        <taxon>Strophariaceae</taxon>
        <taxon>Galerina</taxon>
    </lineage>
</organism>
<name>A0A067T236_GALM3</name>
<accession>A0A067T236</accession>
<evidence type="ECO:0000313" key="3">
    <source>
        <dbReference type="Proteomes" id="UP000027222"/>
    </source>
</evidence>
<evidence type="ECO:0000313" key="2">
    <source>
        <dbReference type="EMBL" id="KDR77260.1"/>
    </source>
</evidence>
<gene>
    <name evidence="2" type="ORF">GALMADRAFT_225370</name>
</gene>